<dbReference type="eggNOG" id="arCOG01615">
    <property type="taxonomic scope" value="Archaea"/>
</dbReference>
<accession>Q9YBX3</accession>
<dbReference type="GO" id="GO:0005886">
    <property type="term" value="C:plasma membrane"/>
    <property type="evidence" value="ECO:0007669"/>
    <property type="project" value="TreeGrafter"/>
</dbReference>
<feature type="transmembrane region" description="Helical" evidence="1">
    <location>
        <begin position="6"/>
        <end position="27"/>
    </location>
</feature>
<dbReference type="AlphaFoldDB" id="Q9YBX3"/>
<reference evidence="2 3" key="1">
    <citation type="journal article" date="1999" name="DNA Res.">
        <title>Complete genome sequence of an aerobic hyper-thermophilic crenarchaeon, Aeropyrum pernix K1.</title>
        <authorList>
            <person name="Kawarabayasi Y."/>
            <person name="Hino Y."/>
            <person name="Horikawa H."/>
            <person name="Yamazaki S."/>
            <person name="Haikawa Y."/>
            <person name="Jin-no K."/>
            <person name="Takahashi M."/>
            <person name="Sekine M."/>
            <person name="Baba S."/>
            <person name="Ankai A."/>
            <person name="Kosugi H."/>
            <person name="Hosoyama A."/>
            <person name="Fukui S."/>
            <person name="Nagai Y."/>
            <person name="Nishijima K."/>
            <person name="Nakazawa H."/>
            <person name="Takamiya M."/>
            <person name="Masuda S."/>
            <person name="Funahashi T."/>
            <person name="Tanaka T."/>
            <person name="Kudoh Y."/>
            <person name="Yamazaki J."/>
            <person name="Kushida N."/>
            <person name="Oguchi A."/>
            <person name="Aoki K."/>
            <person name="Kubota K."/>
            <person name="Nakamura Y."/>
            <person name="Nomura N."/>
            <person name="Sako Y."/>
            <person name="Kikuchi H."/>
        </authorList>
    </citation>
    <scope>NUCLEOTIDE SEQUENCE [LARGE SCALE GENOMIC DNA]</scope>
    <source>
        <strain evidence="3">ATCC 700893 / DSM 11879 / JCM 9820 / NBRC 100138 / K1</strain>
    </source>
</reference>
<proteinExistence type="predicted"/>
<name>Q9YBX3_AERPE</name>
<keyword evidence="1" id="KW-0812">Transmembrane</keyword>
<evidence type="ECO:0008006" key="4">
    <source>
        <dbReference type="Google" id="ProtNLM"/>
    </source>
</evidence>
<dbReference type="PIR" id="E72627">
    <property type="entry name" value="E72627"/>
</dbReference>
<keyword evidence="1" id="KW-0472">Membrane</keyword>
<dbReference type="InterPro" id="IPR005642">
    <property type="entry name" value="LysO"/>
</dbReference>
<evidence type="ECO:0000313" key="3">
    <source>
        <dbReference type="Proteomes" id="UP000002518"/>
    </source>
</evidence>
<feature type="transmembrane region" description="Helical" evidence="1">
    <location>
        <begin position="142"/>
        <end position="161"/>
    </location>
</feature>
<feature type="transmembrane region" description="Helical" evidence="1">
    <location>
        <begin position="278"/>
        <end position="301"/>
    </location>
</feature>
<dbReference type="GO" id="GO:0015661">
    <property type="term" value="F:L-lysine efflux transmembrane transporter activity"/>
    <property type="evidence" value="ECO:0007669"/>
    <property type="project" value="InterPro"/>
</dbReference>
<organism evidence="2 3">
    <name type="scientific">Aeropyrum pernix (strain ATCC 700893 / DSM 11879 / JCM 9820 / NBRC 100138 / K1)</name>
    <dbReference type="NCBI Taxonomy" id="272557"/>
    <lineage>
        <taxon>Archaea</taxon>
        <taxon>Thermoproteota</taxon>
        <taxon>Thermoprotei</taxon>
        <taxon>Desulfurococcales</taxon>
        <taxon>Desulfurococcaceae</taxon>
        <taxon>Aeropyrum</taxon>
    </lineage>
</organism>
<dbReference type="EnsemblBacteria" id="BAA80475">
    <property type="protein sequence ID" value="BAA80475"/>
    <property type="gene ID" value="APE_1477"/>
</dbReference>
<feature type="transmembrane region" description="Helical" evidence="1">
    <location>
        <begin position="110"/>
        <end position="130"/>
    </location>
</feature>
<dbReference type="STRING" id="272557.APE_1477"/>
<dbReference type="KEGG" id="ape:APE_1477"/>
<dbReference type="Proteomes" id="UP000002518">
    <property type="component" value="Chromosome"/>
</dbReference>
<dbReference type="PANTHER" id="PTHR35804">
    <property type="entry name" value="LYSINE EXPORTER LYSO"/>
    <property type="match status" value="1"/>
</dbReference>
<keyword evidence="1" id="KW-1133">Transmembrane helix</keyword>
<feature type="transmembrane region" description="Helical" evidence="1">
    <location>
        <begin position="252"/>
        <end position="272"/>
    </location>
</feature>
<dbReference type="Pfam" id="PF03956">
    <property type="entry name" value="Lys_export"/>
    <property type="match status" value="1"/>
</dbReference>
<feature type="transmembrane region" description="Helical" evidence="1">
    <location>
        <begin position="39"/>
        <end position="59"/>
    </location>
</feature>
<dbReference type="EMBL" id="BA000002">
    <property type="protein sequence ID" value="BAA80475.1"/>
    <property type="molecule type" value="Genomic_DNA"/>
</dbReference>
<gene>
    <name evidence="2" type="ordered locus">APE_1477</name>
</gene>
<feature type="transmembrane region" description="Helical" evidence="1">
    <location>
        <begin position="65"/>
        <end position="89"/>
    </location>
</feature>
<dbReference type="PANTHER" id="PTHR35804:SF1">
    <property type="entry name" value="LYSINE EXPORTER LYSO"/>
    <property type="match status" value="1"/>
</dbReference>
<feature type="transmembrane region" description="Helical" evidence="1">
    <location>
        <begin position="173"/>
        <end position="197"/>
    </location>
</feature>
<feature type="transmembrane region" description="Helical" evidence="1">
    <location>
        <begin position="209"/>
        <end position="231"/>
    </location>
</feature>
<evidence type="ECO:0000313" key="2">
    <source>
        <dbReference type="EMBL" id="BAA80475.1"/>
    </source>
</evidence>
<protein>
    <recommendedName>
        <fullName evidence="4">Lysine exporter LysO family protein</fullName>
    </recommendedName>
</protein>
<evidence type="ECO:0000256" key="1">
    <source>
        <dbReference type="SAM" id="Phobius"/>
    </source>
</evidence>
<sequence>MVVGSILWMQAMELAVPAVAGVVAGAYMRGAYSRAVEHLLYPVVWALVFTIGAGVGSSIDLERAAGILYGSILIAILPGAASVAVAALLAGNSSQESVGIGSQVAGGSSLYSSPAVILAFFLAGLASGWLTGSSFPDVVSTLLLYILLFQAGYLVGGAAGLRGMLRGGRLGLLLALSCLVGGVIGGAAAAFVLGWSLEAGVAMGVSSGWYSLAGPLLYTIDPYYGAVALVGNMLREAFHIVVYPLLARRIPIQAVAFGGATTMDTGLPVILASSGERAALPAFVQGALLTLLLSLLLPLYVSTVLGHS</sequence>
<keyword evidence="3" id="KW-1185">Reference proteome</keyword>